<dbReference type="SUPFAM" id="SSF52833">
    <property type="entry name" value="Thioredoxin-like"/>
    <property type="match status" value="1"/>
</dbReference>
<organism evidence="2 3">
    <name type="scientific">Bifiguratus adelaidae</name>
    <dbReference type="NCBI Taxonomy" id="1938954"/>
    <lineage>
        <taxon>Eukaryota</taxon>
        <taxon>Fungi</taxon>
        <taxon>Fungi incertae sedis</taxon>
        <taxon>Mucoromycota</taxon>
        <taxon>Mucoromycotina</taxon>
        <taxon>Endogonomycetes</taxon>
        <taxon>Endogonales</taxon>
        <taxon>Endogonales incertae sedis</taxon>
        <taxon>Bifiguratus</taxon>
    </lineage>
</organism>
<proteinExistence type="predicted"/>
<keyword evidence="3" id="KW-1185">Reference proteome</keyword>
<reference evidence="2 3" key="1">
    <citation type="journal article" date="2017" name="Mycologia">
        <title>Bifiguratus adelaidae, gen. et sp. nov., a new member of Mucoromycotina in endophytic and soil-dwelling habitats.</title>
        <authorList>
            <person name="Torres-Cruz T.J."/>
            <person name="Billingsley Tobias T.L."/>
            <person name="Almatruk M."/>
            <person name="Hesse C."/>
            <person name="Kuske C.R."/>
            <person name="Desiro A."/>
            <person name="Benucci G.M."/>
            <person name="Bonito G."/>
            <person name="Stajich J.E."/>
            <person name="Dunlap C."/>
            <person name="Arnold A.E."/>
            <person name="Porras-Alfaro A."/>
        </authorList>
    </citation>
    <scope>NUCLEOTIDE SEQUENCE [LARGE SCALE GENOMIC DNA]</scope>
    <source>
        <strain evidence="2 3">AZ0501</strain>
    </source>
</reference>
<dbReference type="GO" id="GO:0016491">
    <property type="term" value="F:oxidoreductase activity"/>
    <property type="evidence" value="ECO:0007669"/>
    <property type="project" value="InterPro"/>
</dbReference>
<comment type="caution">
    <text evidence="2">The sequence shown here is derived from an EMBL/GenBank/DDBJ whole genome shotgun (WGS) entry which is preliminary data.</text>
</comment>
<dbReference type="Proteomes" id="UP000242875">
    <property type="component" value="Unassembled WGS sequence"/>
</dbReference>
<protein>
    <recommendedName>
        <fullName evidence="1">DSBA-like thioredoxin domain-containing protein</fullName>
    </recommendedName>
</protein>
<dbReference type="Gene3D" id="3.40.30.10">
    <property type="entry name" value="Glutaredoxin"/>
    <property type="match status" value="1"/>
</dbReference>
<dbReference type="AlphaFoldDB" id="A0A261XU74"/>
<dbReference type="InterPro" id="IPR036249">
    <property type="entry name" value="Thioredoxin-like_sf"/>
</dbReference>
<dbReference type="Pfam" id="PF01323">
    <property type="entry name" value="DSBA"/>
    <property type="match status" value="1"/>
</dbReference>
<dbReference type="PANTHER" id="PTHR13887">
    <property type="entry name" value="GLUTATHIONE S-TRANSFERASE KAPPA"/>
    <property type="match status" value="1"/>
</dbReference>
<accession>A0A261XU74</accession>
<dbReference type="EMBL" id="MVBO01000239">
    <property type="protein sequence ID" value="OZJ01794.1"/>
    <property type="molecule type" value="Genomic_DNA"/>
</dbReference>
<feature type="domain" description="DSBA-like thioredoxin" evidence="1">
    <location>
        <begin position="6"/>
        <end position="208"/>
    </location>
</feature>
<dbReference type="InterPro" id="IPR001853">
    <property type="entry name" value="DSBA-like_thioredoxin_dom"/>
</dbReference>
<evidence type="ECO:0000259" key="1">
    <source>
        <dbReference type="Pfam" id="PF01323"/>
    </source>
</evidence>
<dbReference type="OrthoDB" id="1930760at2759"/>
<dbReference type="CDD" id="cd03024">
    <property type="entry name" value="DsbA_FrnE"/>
    <property type="match status" value="1"/>
</dbReference>
<name>A0A261XU74_9FUNG</name>
<evidence type="ECO:0000313" key="2">
    <source>
        <dbReference type="EMBL" id="OZJ01794.1"/>
    </source>
</evidence>
<gene>
    <name evidence="2" type="ORF">BZG36_05189</name>
</gene>
<sequence>MTKQIQIDIVSDTICPWCFIGKRRLEKAIANTKAAHPDAQIEFNIDWQPFQLDPTLPKEGYNKREHYIEKFGKARAQAMFPRMEAVGKDDGINFSYGGTVSNTLDSHRLIAFAKSKGKQDAVVEELFHNYFEQEKNIADEEVLKAAGVKAGLDAAEVEVFLKSGELAYETKGEIERNMRRNIHGVPNFTINKRYQLSGAQEPETFQEIFEQVISA</sequence>
<dbReference type="PANTHER" id="PTHR13887:SF41">
    <property type="entry name" value="THIOREDOXIN SUPERFAMILY PROTEIN"/>
    <property type="match status" value="1"/>
</dbReference>
<evidence type="ECO:0000313" key="3">
    <source>
        <dbReference type="Proteomes" id="UP000242875"/>
    </source>
</evidence>